<keyword evidence="16" id="KW-1185">Reference proteome</keyword>
<feature type="region of interest" description="Disordered" evidence="11">
    <location>
        <begin position="126"/>
        <end position="163"/>
    </location>
</feature>
<keyword evidence="8" id="KW-0804">Transcription</keyword>
<dbReference type="InterPro" id="IPR051474">
    <property type="entry name" value="Anti-sigma-K/W_factor"/>
</dbReference>
<evidence type="ECO:0000256" key="4">
    <source>
        <dbReference type="ARBA" id="ARBA00022692"/>
    </source>
</evidence>
<evidence type="ECO:0000256" key="9">
    <source>
        <dbReference type="ARBA" id="ARBA00029829"/>
    </source>
</evidence>
<evidence type="ECO:0000313" key="16">
    <source>
        <dbReference type="Proteomes" id="UP000658754"/>
    </source>
</evidence>
<evidence type="ECO:0000256" key="1">
    <source>
        <dbReference type="ARBA" id="ARBA00004167"/>
    </source>
</evidence>
<evidence type="ECO:0000259" key="13">
    <source>
        <dbReference type="Pfam" id="PF10099"/>
    </source>
</evidence>
<proteinExistence type="predicted"/>
<dbReference type="Proteomes" id="UP000658754">
    <property type="component" value="Unassembled WGS sequence"/>
</dbReference>
<name>A0ABQ2CAK9_9MICC</name>
<keyword evidence="6" id="KW-0805">Transcription regulation</keyword>
<dbReference type="InterPro" id="IPR018764">
    <property type="entry name" value="RskA_C"/>
</dbReference>
<organism evidence="15 16">
    <name type="scientific">Pseudarthrobacter scleromae</name>
    <dbReference type="NCBI Taxonomy" id="158897"/>
    <lineage>
        <taxon>Bacteria</taxon>
        <taxon>Bacillati</taxon>
        <taxon>Actinomycetota</taxon>
        <taxon>Actinomycetes</taxon>
        <taxon>Micrococcales</taxon>
        <taxon>Micrococcaceae</taxon>
        <taxon>Pseudarthrobacter</taxon>
    </lineage>
</organism>
<keyword evidence="3" id="KW-1003">Cell membrane</keyword>
<evidence type="ECO:0000256" key="2">
    <source>
        <dbReference type="ARBA" id="ARBA00004236"/>
    </source>
</evidence>
<dbReference type="RefSeq" id="WP_188727706.1">
    <property type="nucleotide sequence ID" value="NZ_BMKV01000001.1"/>
</dbReference>
<sequence>MTETNSGRNGRSGSFGDTVAMDLASGRAVDLAELYALDAVTEEERRAIEQYMSAAPAAERTEFFDRVRQARETLTRTFRVEEQPPADLFDRIVAQLPVQGSGPVASTPAPPAPGHVAAGHVAAGHVAPGQPVASQPASAQPAGGDELAQARQRREERRRPGGTRRWLAGVAAAAAIALGGVGVGSYLADQNDPLNQVVRAGDLREASVDVAGGGTATLLISSSEDAAVVKMNGVPAPPAGKVYQMWLIPKDGSAPVSQGLMDEEALSRPAVVEGISSAAALGITVEPAGGSQSPTLPTVAAAPLGA</sequence>
<comment type="subcellular location">
    <subcellularLocation>
        <location evidence="2">Cell membrane</location>
    </subcellularLocation>
    <subcellularLocation>
        <location evidence="1">Membrane</location>
        <topology evidence="1">Single-pass membrane protein</topology>
    </subcellularLocation>
</comment>
<dbReference type="Gene3D" id="1.10.10.1320">
    <property type="entry name" value="Anti-sigma factor, zinc-finger domain"/>
    <property type="match status" value="1"/>
</dbReference>
<feature type="domain" description="Anti-sigma-K factor RskA N-terminal" evidence="14">
    <location>
        <begin position="29"/>
        <end position="74"/>
    </location>
</feature>
<reference evidence="16" key="1">
    <citation type="journal article" date="2019" name="Int. J. Syst. Evol. Microbiol.">
        <title>The Global Catalogue of Microorganisms (GCM) 10K type strain sequencing project: providing services to taxonomists for standard genome sequencing and annotation.</title>
        <authorList>
            <consortium name="The Broad Institute Genomics Platform"/>
            <consortium name="The Broad Institute Genome Sequencing Center for Infectious Disease"/>
            <person name="Wu L."/>
            <person name="Ma J."/>
        </authorList>
    </citation>
    <scope>NUCLEOTIDE SEQUENCE [LARGE SCALE GENOMIC DNA]</scope>
    <source>
        <strain evidence="16">CGMCC 1.3601</strain>
    </source>
</reference>
<dbReference type="Pfam" id="PF22618">
    <property type="entry name" value="RskA_N"/>
    <property type="match status" value="1"/>
</dbReference>
<dbReference type="EMBL" id="BMKV01000001">
    <property type="protein sequence ID" value="GGI72919.1"/>
    <property type="molecule type" value="Genomic_DNA"/>
</dbReference>
<evidence type="ECO:0000256" key="10">
    <source>
        <dbReference type="ARBA" id="ARBA00030803"/>
    </source>
</evidence>
<dbReference type="InterPro" id="IPR053877">
    <property type="entry name" value="RskA_N"/>
</dbReference>
<dbReference type="InterPro" id="IPR041916">
    <property type="entry name" value="Anti_sigma_zinc_sf"/>
</dbReference>
<evidence type="ECO:0000256" key="11">
    <source>
        <dbReference type="SAM" id="MobiDB-lite"/>
    </source>
</evidence>
<evidence type="ECO:0000256" key="6">
    <source>
        <dbReference type="ARBA" id="ARBA00023015"/>
    </source>
</evidence>
<evidence type="ECO:0000313" key="15">
    <source>
        <dbReference type="EMBL" id="GGI72919.1"/>
    </source>
</evidence>
<keyword evidence="7 12" id="KW-0472">Membrane</keyword>
<dbReference type="PANTHER" id="PTHR37461">
    <property type="entry name" value="ANTI-SIGMA-K FACTOR RSKA"/>
    <property type="match status" value="1"/>
</dbReference>
<keyword evidence="5 12" id="KW-1133">Transmembrane helix</keyword>
<evidence type="ECO:0000256" key="3">
    <source>
        <dbReference type="ARBA" id="ARBA00022475"/>
    </source>
</evidence>
<evidence type="ECO:0000256" key="12">
    <source>
        <dbReference type="SAM" id="Phobius"/>
    </source>
</evidence>
<feature type="compositionally biased region" description="Low complexity" evidence="11">
    <location>
        <begin position="126"/>
        <end position="144"/>
    </location>
</feature>
<dbReference type="Pfam" id="PF10099">
    <property type="entry name" value="RskA_C"/>
    <property type="match status" value="1"/>
</dbReference>
<dbReference type="PANTHER" id="PTHR37461:SF1">
    <property type="entry name" value="ANTI-SIGMA-K FACTOR RSKA"/>
    <property type="match status" value="1"/>
</dbReference>
<comment type="caution">
    <text evidence="15">The sequence shown here is derived from an EMBL/GenBank/DDBJ whole genome shotgun (WGS) entry which is preliminary data.</text>
</comment>
<feature type="domain" description="Anti-sigma K factor RskA C-terminal" evidence="13">
    <location>
        <begin position="170"/>
        <end position="298"/>
    </location>
</feature>
<feature type="region of interest" description="Disordered" evidence="11">
    <location>
        <begin position="286"/>
        <end position="306"/>
    </location>
</feature>
<evidence type="ECO:0000259" key="14">
    <source>
        <dbReference type="Pfam" id="PF22618"/>
    </source>
</evidence>
<accession>A0ABQ2CAK9</accession>
<evidence type="ECO:0000256" key="5">
    <source>
        <dbReference type="ARBA" id="ARBA00022989"/>
    </source>
</evidence>
<feature type="transmembrane region" description="Helical" evidence="12">
    <location>
        <begin position="166"/>
        <end position="188"/>
    </location>
</feature>
<keyword evidence="4 12" id="KW-0812">Transmembrane</keyword>
<gene>
    <name evidence="15" type="ORF">GCM10007175_07220</name>
</gene>
<protein>
    <recommendedName>
        <fullName evidence="10">Regulator of SigK</fullName>
    </recommendedName>
    <alternativeName>
        <fullName evidence="9">Sigma-K anti-sigma factor RskA</fullName>
    </alternativeName>
</protein>
<evidence type="ECO:0000256" key="8">
    <source>
        <dbReference type="ARBA" id="ARBA00023163"/>
    </source>
</evidence>
<evidence type="ECO:0000256" key="7">
    <source>
        <dbReference type="ARBA" id="ARBA00023136"/>
    </source>
</evidence>